<evidence type="ECO:0000256" key="4">
    <source>
        <dbReference type="SAM" id="SignalP"/>
    </source>
</evidence>
<dbReference type="PROSITE" id="PS50088">
    <property type="entry name" value="ANK_REPEAT"/>
    <property type="match status" value="4"/>
</dbReference>
<dbReference type="InterPro" id="IPR002110">
    <property type="entry name" value="Ankyrin_rpt"/>
</dbReference>
<evidence type="ECO:0000256" key="2">
    <source>
        <dbReference type="ARBA" id="ARBA00023043"/>
    </source>
</evidence>
<protein>
    <submittedName>
        <fullName evidence="5">Ankyrin repeat domain-containing protein</fullName>
    </submittedName>
</protein>
<evidence type="ECO:0000256" key="1">
    <source>
        <dbReference type="ARBA" id="ARBA00022737"/>
    </source>
</evidence>
<dbReference type="SMART" id="SM00248">
    <property type="entry name" value="ANK"/>
    <property type="match status" value="8"/>
</dbReference>
<feature type="signal peptide" evidence="4">
    <location>
        <begin position="1"/>
        <end position="20"/>
    </location>
</feature>
<dbReference type="Proteomes" id="UP001595776">
    <property type="component" value="Unassembled WGS sequence"/>
</dbReference>
<reference evidence="6" key="1">
    <citation type="journal article" date="2019" name="Int. J. Syst. Evol. Microbiol.">
        <title>The Global Catalogue of Microorganisms (GCM) 10K type strain sequencing project: providing services to taxonomists for standard genome sequencing and annotation.</title>
        <authorList>
            <consortium name="The Broad Institute Genomics Platform"/>
            <consortium name="The Broad Institute Genome Sequencing Center for Infectious Disease"/>
            <person name="Wu L."/>
            <person name="Ma J."/>
        </authorList>
    </citation>
    <scope>NUCLEOTIDE SEQUENCE [LARGE SCALE GENOMIC DNA]</scope>
    <source>
        <strain evidence="6">CGMCC 1.15304</strain>
    </source>
</reference>
<dbReference type="Gene3D" id="1.25.40.20">
    <property type="entry name" value="Ankyrin repeat-containing domain"/>
    <property type="match status" value="3"/>
</dbReference>
<dbReference type="PANTHER" id="PTHR24198">
    <property type="entry name" value="ANKYRIN REPEAT AND PROTEIN KINASE DOMAIN-CONTAINING PROTEIN"/>
    <property type="match status" value="1"/>
</dbReference>
<evidence type="ECO:0000313" key="6">
    <source>
        <dbReference type="Proteomes" id="UP001595776"/>
    </source>
</evidence>
<dbReference type="PANTHER" id="PTHR24198:SF194">
    <property type="entry name" value="INVERSIN-A"/>
    <property type="match status" value="1"/>
</dbReference>
<keyword evidence="2 3" id="KW-0040">ANK repeat</keyword>
<feature type="repeat" description="ANK" evidence="3">
    <location>
        <begin position="250"/>
        <end position="282"/>
    </location>
</feature>
<sequence length="379" mass="39855">MKRLGLSFLLIAFFSVTASANPAADKAMMDAIMAGDAETALSAIDAGAGANALDDKGASALFRAVQNKLEPVVVELLEKGANPNVQWADYIGATPLMMAVQVKDLGLAQTLLEYDADVNVADTNGDPAINWAAYYGYGDFVELFLVHDADTSLTGHGNALEIAMRRGHQDLVKMLNTSHDMPSPDAAFMVEAIEAGDDAGVAEALMLGVPADTLDFTDRPVLALAARLGRVTIAERLLAAGAPVDQVDAIGFTPLMEAARDGQLETAQLLLEAGADPNHRSEASALHLTPMHMAGLSGKAEMVQMLAEAGAAVDPLGRENATPLSWALGEGKIEAAMALLDLGADPTIKSNYGYTPADIARNMKNEALLKKMKLAENQE</sequence>
<feature type="repeat" description="ANK" evidence="3">
    <location>
        <begin position="91"/>
        <end position="123"/>
    </location>
</feature>
<dbReference type="PROSITE" id="PS50297">
    <property type="entry name" value="ANK_REP_REGION"/>
    <property type="match status" value="3"/>
</dbReference>
<proteinExistence type="predicted"/>
<comment type="caution">
    <text evidence="5">The sequence shown here is derived from an EMBL/GenBank/DDBJ whole genome shotgun (WGS) entry which is preliminary data.</text>
</comment>
<feature type="repeat" description="ANK" evidence="3">
    <location>
        <begin position="286"/>
        <end position="318"/>
    </location>
</feature>
<keyword evidence="4" id="KW-0732">Signal</keyword>
<keyword evidence="1" id="KW-0677">Repeat</keyword>
<feature type="repeat" description="ANK" evidence="3">
    <location>
        <begin position="319"/>
        <end position="351"/>
    </location>
</feature>
<dbReference type="RefSeq" id="WP_068150504.1">
    <property type="nucleotide sequence ID" value="NZ_JBHSCR010000001.1"/>
</dbReference>
<evidence type="ECO:0000256" key="3">
    <source>
        <dbReference type="PROSITE-ProRule" id="PRU00023"/>
    </source>
</evidence>
<gene>
    <name evidence="5" type="ORF">ACFO5Q_00295</name>
</gene>
<dbReference type="Pfam" id="PF12796">
    <property type="entry name" value="Ank_2"/>
    <property type="match status" value="3"/>
</dbReference>
<dbReference type="SUPFAM" id="SSF48403">
    <property type="entry name" value="Ankyrin repeat"/>
    <property type="match status" value="1"/>
</dbReference>
<keyword evidence="6" id="KW-1185">Reference proteome</keyword>
<name>A0ABV8U4Z6_9PROT</name>
<accession>A0ABV8U4Z6</accession>
<dbReference type="InterPro" id="IPR036770">
    <property type="entry name" value="Ankyrin_rpt-contain_sf"/>
</dbReference>
<evidence type="ECO:0000313" key="5">
    <source>
        <dbReference type="EMBL" id="MFC4346282.1"/>
    </source>
</evidence>
<feature type="chain" id="PRO_5046831381" evidence="4">
    <location>
        <begin position="21"/>
        <end position="379"/>
    </location>
</feature>
<organism evidence="5 6">
    <name type="scientific">Kordiimonas lipolytica</name>
    <dbReference type="NCBI Taxonomy" id="1662421"/>
    <lineage>
        <taxon>Bacteria</taxon>
        <taxon>Pseudomonadati</taxon>
        <taxon>Pseudomonadota</taxon>
        <taxon>Alphaproteobacteria</taxon>
        <taxon>Kordiimonadales</taxon>
        <taxon>Kordiimonadaceae</taxon>
        <taxon>Kordiimonas</taxon>
    </lineage>
</organism>
<dbReference type="EMBL" id="JBHSCR010000001">
    <property type="protein sequence ID" value="MFC4346282.1"/>
    <property type="molecule type" value="Genomic_DNA"/>
</dbReference>